<sequence length="591" mass="67547">MHRPLTPTPKPQPARKRLLICCDGTWQSAVDGQERIPSNVTRLCRAIDSVGIDPHDHQPWQQIVWYDSGVGTNTTAAGPLRNFTEGALGQGLEGNIVEAYHFCALNWNPGDQILCFGFSRGAYTARAIAGLISDIGICPPHQIANFPALWKVYKKTPPGERFYGSDAYYEFFRGRRSSFGGEEGEEEEDGAEEEEGFWESAAEWASTPESRQVQVVGVFDTVGNLGFPELFGHELPAWLTWTDKPEWHNVGLSPNIKNAFQALALDEHRRLFRPAMFFVPAPKNITESQSRAIKQEARNATREWLKLVRSGAASTEELHAAEKRRNAAARELLEWEDSQKEPSQLTQVWFPGFHIHIGGGSNQTLKNKGNMEEMSHIVFAWMLDQIQGYVSLDRTLLQLEEKTREDRLRRINEALEAYQKKERRRQSESWAQWLWHTGQGLITAVQHPLTPSGDAPPAYRQIRQYGWATGDLPDSFDFTYRLNGSLARRPRRYFRDVRTNEVLGHTCECIHPTVGFRLKHVPGYRPAGLRDGQYARQLRADGQGYEYCFRYPGEKDEEVLPEWEMARDELSWERWVVKGKEASAYVDSLFY</sequence>
<reference evidence="3 4" key="1">
    <citation type="submission" date="2018-02" db="EMBL/GenBank/DDBJ databases">
        <title>The genomes of Aspergillus section Nigri reveals drivers in fungal speciation.</title>
        <authorList>
            <consortium name="DOE Joint Genome Institute"/>
            <person name="Vesth T.C."/>
            <person name="Nybo J."/>
            <person name="Theobald S."/>
            <person name="Brandl J."/>
            <person name="Frisvad J.C."/>
            <person name="Nielsen K.F."/>
            <person name="Lyhne E.K."/>
            <person name="Kogle M.E."/>
            <person name="Kuo A."/>
            <person name="Riley R."/>
            <person name="Clum A."/>
            <person name="Nolan M."/>
            <person name="Lipzen A."/>
            <person name="Salamov A."/>
            <person name="Henrissat B."/>
            <person name="Wiebenga A."/>
            <person name="De vries R.P."/>
            <person name="Grigoriev I.V."/>
            <person name="Mortensen U.H."/>
            <person name="Andersen M.R."/>
            <person name="Baker S.E."/>
        </authorList>
    </citation>
    <scope>NUCLEOTIDE SEQUENCE [LARGE SCALE GENOMIC DNA]</scope>
    <source>
        <strain evidence="3 4">CBS 114.80</strain>
    </source>
</reference>
<feature type="coiled-coil region" evidence="1">
    <location>
        <begin position="401"/>
        <end position="428"/>
    </location>
</feature>
<dbReference type="InterPro" id="IPR018712">
    <property type="entry name" value="Tle1-like_cat"/>
</dbReference>
<evidence type="ECO:0000313" key="4">
    <source>
        <dbReference type="Proteomes" id="UP000248817"/>
    </source>
</evidence>
<gene>
    <name evidence="3" type="ORF">BP00DRAFT_468739</name>
</gene>
<organism evidence="3 4">
    <name type="scientific">Aspergillus indologenus CBS 114.80</name>
    <dbReference type="NCBI Taxonomy" id="1450541"/>
    <lineage>
        <taxon>Eukaryota</taxon>
        <taxon>Fungi</taxon>
        <taxon>Dikarya</taxon>
        <taxon>Ascomycota</taxon>
        <taxon>Pezizomycotina</taxon>
        <taxon>Eurotiomycetes</taxon>
        <taxon>Eurotiomycetidae</taxon>
        <taxon>Eurotiales</taxon>
        <taxon>Aspergillaceae</taxon>
        <taxon>Aspergillus</taxon>
        <taxon>Aspergillus subgen. Circumdati</taxon>
    </lineage>
</organism>
<name>A0A2V5IF67_9EURO</name>
<dbReference type="AlphaFoldDB" id="A0A2V5IF67"/>
<protein>
    <recommendedName>
        <fullName evidence="2">T6SS Phospholipase effector Tle1-like catalytic domain-containing protein</fullName>
    </recommendedName>
</protein>
<keyword evidence="1" id="KW-0175">Coiled coil</keyword>
<keyword evidence="4" id="KW-1185">Reference proteome</keyword>
<dbReference type="Pfam" id="PF09994">
    <property type="entry name" value="T6SS_Tle1-like_cat"/>
    <property type="match status" value="1"/>
</dbReference>
<evidence type="ECO:0000259" key="2">
    <source>
        <dbReference type="Pfam" id="PF09994"/>
    </source>
</evidence>
<dbReference type="PANTHER" id="PTHR33840:SF16">
    <property type="entry name" value="DUF2235 DOMAIN-CONTAINING PROTEIN"/>
    <property type="match status" value="1"/>
</dbReference>
<evidence type="ECO:0000313" key="3">
    <source>
        <dbReference type="EMBL" id="PYI33862.1"/>
    </source>
</evidence>
<dbReference type="PANTHER" id="PTHR33840">
    <property type="match status" value="1"/>
</dbReference>
<proteinExistence type="predicted"/>
<evidence type="ECO:0000256" key="1">
    <source>
        <dbReference type="SAM" id="Coils"/>
    </source>
</evidence>
<dbReference type="Proteomes" id="UP000248817">
    <property type="component" value="Unassembled WGS sequence"/>
</dbReference>
<accession>A0A2V5IF67</accession>
<feature type="domain" description="T6SS Phospholipase effector Tle1-like catalytic" evidence="2">
    <location>
        <begin position="16"/>
        <end position="385"/>
    </location>
</feature>
<dbReference type="EMBL" id="KZ825480">
    <property type="protein sequence ID" value="PYI33862.1"/>
    <property type="molecule type" value="Genomic_DNA"/>
</dbReference>